<dbReference type="InterPro" id="IPR000719">
    <property type="entry name" value="Prot_kinase_dom"/>
</dbReference>
<dbReference type="EMBL" id="BMNK01000017">
    <property type="protein sequence ID" value="GGP15013.1"/>
    <property type="molecule type" value="Genomic_DNA"/>
</dbReference>
<organism evidence="8 9">
    <name type="scientific">Nonomuraea glycinis</name>
    <dbReference type="NCBI Taxonomy" id="2047744"/>
    <lineage>
        <taxon>Bacteria</taxon>
        <taxon>Bacillati</taxon>
        <taxon>Actinomycetota</taxon>
        <taxon>Actinomycetes</taxon>
        <taxon>Streptosporangiales</taxon>
        <taxon>Streptosporangiaceae</taxon>
        <taxon>Nonomuraea</taxon>
    </lineage>
</organism>
<evidence type="ECO:0000313" key="9">
    <source>
        <dbReference type="Proteomes" id="UP000660745"/>
    </source>
</evidence>
<dbReference type="AlphaFoldDB" id="A0A918E9F7"/>
<dbReference type="PROSITE" id="PS50011">
    <property type="entry name" value="PROTEIN_KINASE_DOM"/>
    <property type="match status" value="1"/>
</dbReference>
<keyword evidence="5" id="KW-0418">Kinase</keyword>
<reference evidence="8" key="2">
    <citation type="submission" date="2020-09" db="EMBL/GenBank/DDBJ databases">
        <authorList>
            <person name="Sun Q."/>
            <person name="Zhou Y."/>
        </authorList>
    </citation>
    <scope>NUCLEOTIDE SEQUENCE</scope>
    <source>
        <strain evidence="8">CGMCC 4.7430</strain>
    </source>
</reference>
<evidence type="ECO:0000313" key="8">
    <source>
        <dbReference type="EMBL" id="GGP15013.1"/>
    </source>
</evidence>
<dbReference type="SMART" id="SM00220">
    <property type="entry name" value="S_TKc"/>
    <property type="match status" value="1"/>
</dbReference>
<comment type="caution">
    <text evidence="8">The sequence shown here is derived from an EMBL/GenBank/DDBJ whole genome shotgun (WGS) entry which is preliminary data.</text>
</comment>
<dbReference type="InterPro" id="IPR011009">
    <property type="entry name" value="Kinase-like_dom_sf"/>
</dbReference>
<evidence type="ECO:0000259" key="7">
    <source>
        <dbReference type="PROSITE" id="PS50011"/>
    </source>
</evidence>
<feature type="domain" description="Protein kinase" evidence="7">
    <location>
        <begin position="12"/>
        <end position="269"/>
    </location>
</feature>
<sequence length="480" mass="51171">MRAEGYLLAGRYRLVERLGQGGAGTVWRAHDETLHRQVAVKQVTVPRELTPRERAEFADRAIHEARSAGRLRDPAIVLVHDVVLEEGQPWIILDLIAGRSLDKVIKEHGPMPPDLVARVGLRVLSALSVAHSHGIVHQDVKPANILLDADGSAMLTDFGIAVPIGGRADKYGSAGSPGYMAPERLNEHPSGPASDLWSLGASLYTAVEGRAPFERAGPAAVAAAVLLHEPPPPVRAGRRLGGLLTAMLAKDPAARPTAAQVREELHAVLASPAPGASSRRRWWLVPAVLAAVALLGTGGWYGLTVLGQEDPGRFAAAPAPCELLTDAQAAQLLKGTARRAATREGECRWQVHQGSRSVRSITVRTWAEQPTGDFGGPEVAALRFANERTVRGGTEGVAFRKSVGPVSDVRDVGEAAIVQSTFERSMGAPDEGRADSTVLLRTSNLLAEVVWHEEDAKRSSKVDQKPVLATARMVSTALRG</sequence>
<dbReference type="Pfam" id="PF00069">
    <property type="entry name" value="Pkinase"/>
    <property type="match status" value="1"/>
</dbReference>
<keyword evidence="2" id="KW-0723">Serine/threonine-protein kinase</keyword>
<evidence type="ECO:0000256" key="6">
    <source>
        <dbReference type="ARBA" id="ARBA00022840"/>
    </source>
</evidence>
<keyword evidence="6" id="KW-0067">ATP-binding</keyword>
<dbReference type="RefSeq" id="WP_189143303.1">
    <property type="nucleotide sequence ID" value="NZ_BMNK01000017.1"/>
</dbReference>
<keyword evidence="4" id="KW-0547">Nucleotide-binding</keyword>
<dbReference type="Gene3D" id="3.30.200.20">
    <property type="entry name" value="Phosphorylase Kinase, domain 1"/>
    <property type="match status" value="1"/>
</dbReference>
<evidence type="ECO:0000256" key="1">
    <source>
        <dbReference type="ARBA" id="ARBA00012513"/>
    </source>
</evidence>
<dbReference type="Gene3D" id="1.10.510.10">
    <property type="entry name" value="Transferase(Phosphotransferase) domain 1"/>
    <property type="match status" value="1"/>
</dbReference>
<dbReference type="EC" id="2.7.11.1" evidence="1"/>
<name>A0A918E9F7_9ACTN</name>
<keyword evidence="3" id="KW-0808">Transferase</keyword>
<dbReference type="InterPro" id="IPR008271">
    <property type="entry name" value="Ser/Thr_kinase_AS"/>
</dbReference>
<dbReference type="PANTHER" id="PTHR43289">
    <property type="entry name" value="MITOGEN-ACTIVATED PROTEIN KINASE KINASE KINASE 20-RELATED"/>
    <property type="match status" value="1"/>
</dbReference>
<evidence type="ECO:0000256" key="5">
    <source>
        <dbReference type="ARBA" id="ARBA00022777"/>
    </source>
</evidence>
<dbReference type="SUPFAM" id="SSF56112">
    <property type="entry name" value="Protein kinase-like (PK-like)"/>
    <property type="match status" value="1"/>
</dbReference>
<protein>
    <recommendedName>
        <fullName evidence="1">non-specific serine/threonine protein kinase</fullName>
        <ecNumber evidence="1">2.7.11.1</ecNumber>
    </recommendedName>
</protein>
<dbReference type="CDD" id="cd14014">
    <property type="entry name" value="STKc_PknB_like"/>
    <property type="match status" value="1"/>
</dbReference>
<keyword evidence="9" id="KW-1185">Reference proteome</keyword>
<dbReference type="GO" id="GO:0005524">
    <property type="term" value="F:ATP binding"/>
    <property type="evidence" value="ECO:0007669"/>
    <property type="project" value="UniProtKB-KW"/>
</dbReference>
<evidence type="ECO:0000256" key="2">
    <source>
        <dbReference type="ARBA" id="ARBA00022527"/>
    </source>
</evidence>
<gene>
    <name evidence="8" type="ORF">GCM10012278_73070</name>
</gene>
<dbReference type="PROSITE" id="PS00108">
    <property type="entry name" value="PROTEIN_KINASE_ST"/>
    <property type="match status" value="1"/>
</dbReference>
<evidence type="ECO:0000256" key="4">
    <source>
        <dbReference type="ARBA" id="ARBA00022741"/>
    </source>
</evidence>
<accession>A0A918E9F7</accession>
<reference evidence="8" key="1">
    <citation type="journal article" date="2014" name="Int. J. Syst. Evol. Microbiol.">
        <title>Complete genome sequence of Corynebacterium casei LMG S-19264T (=DSM 44701T), isolated from a smear-ripened cheese.</title>
        <authorList>
            <consortium name="US DOE Joint Genome Institute (JGI-PGF)"/>
            <person name="Walter F."/>
            <person name="Albersmeier A."/>
            <person name="Kalinowski J."/>
            <person name="Ruckert C."/>
        </authorList>
    </citation>
    <scope>NUCLEOTIDE SEQUENCE</scope>
    <source>
        <strain evidence="8">CGMCC 4.7430</strain>
    </source>
</reference>
<evidence type="ECO:0000256" key="3">
    <source>
        <dbReference type="ARBA" id="ARBA00022679"/>
    </source>
</evidence>
<proteinExistence type="predicted"/>
<dbReference type="Proteomes" id="UP000660745">
    <property type="component" value="Unassembled WGS sequence"/>
</dbReference>
<dbReference type="PANTHER" id="PTHR43289:SF6">
    <property type="entry name" value="SERINE_THREONINE-PROTEIN KINASE NEKL-3"/>
    <property type="match status" value="1"/>
</dbReference>
<dbReference type="GO" id="GO:0004674">
    <property type="term" value="F:protein serine/threonine kinase activity"/>
    <property type="evidence" value="ECO:0007669"/>
    <property type="project" value="UniProtKB-KW"/>
</dbReference>